<feature type="region of interest" description="Disordered" evidence="1">
    <location>
        <begin position="1"/>
        <end position="24"/>
    </location>
</feature>
<feature type="compositionally biased region" description="Polar residues" evidence="1">
    <location>
        <begin position="9"/>
        <end position="22"/>
    </location>
</feature>
<reference evidence="2 3" key="1">
    <citation type="submission" date="2019-07" db="EMBL/GenBank/DDBJ databases">
        <title>Ln-dependent methylotrophs.</title>
        <authorList>
            <person name="Tani A."/>
        </authorList>
    </citation>
    <scope>NUCLEOTIDE SEQUENCE [LARGE SCALE GENOMIC DNA]</scope>
    <source>
        <strain evidence="2 3">SM12</strain>
    </source>
</reference>
<feature type="region of interest" description="Disordered" evidence="1">
    <location>
        <begin position="202"/>
        <end position="221"/>
    </location>
</feature>
<feature type="compositionally biased region" description="Polar residues" evidence="1">
    <location>
        <begin position="263"/>
        <end position="273"/>
    </location>
</feature>
<feature type="compositionally biased region" description="Low complexity" evidence="1">
    <location>
        <begin position="542"/>
        <end position="565"/>
    </location>
</feature>
<gene>
    <name evidence="2" type="ORF">FNA46_06305</name>
</gene>
<feature type="compositionally biased region" description="Low complexity" evidence="1">
    <location>
        <begin position="396"/>
        <end position="405"/>
    </location>
</feature>
<dbReference type="AlphaFoldDB" id="A0A549TED4"/>
<name>A0A549TED4_9HYPH</name>
<feature type="region of interest" description="Disordered" evidence="1">
    <location>
        <begin position="417"/>
        <end position="445"/>
    </location>
</feature>
<evidence type="ECO:0000313" key="3">
    <source>
        <dbReference type="Proteomes" id="UP000316801"/>
    </source>
</evidence>
<evidence type="ECO:0000256" key="1">
    <source>
        <dbReference type="SAM" id="MobiDB-lite"/>
    </source>
</evidence>
<keyword evidence="3" id="KW-1185">Reference proteome</keyword>
<protein>
    <submittedName>
        <fullName evidence="2">Uncharacterized protein</fullName>
    </submittedName>
</protein>
<dbReference type="Proteomes" id="UP000316801">
    <property type="component" value="Unassembled WGS sequence"/>
</dbReference>
<accession>A0A549TED4</accession>
<organism evidence="2 3">
    <name type="scientific">Rhizobium straminoryzae</name>
    <dbReference type="NCBI Taxonomy" id="1387186"/>
    <lineage>
        <taxon>Bacteria</taxon>
        <taxon>Pseudomonadati</taxon>
        <taxon>Pseudomonadota</taxon>
        <taxon>Alphaproteobacteria</taxon>
        <taxon>Hyphomicrobiales</taxon>
        <taxon>Rhizobiaceae</taxon>
        <taxon>Rhizobium/Agrobacterium group</taxon>
        <taxon>Rhizobium</taxon>
    </lineage>
</organism>
<evidence type="ECO:0000313" key="2">
    <source>
        <dbReference type="EMBL" id="TRL40503.1"/>
    </source>
</evidence>
<proteinExistence type="predicted"/>
<sequence length="575" mass="59321">MLPPVAALSDTSVDLSGQSAQPPTLPRIELSLGRTGDHPGTSTSSLALGAGRFVLLSLSGQMQLSQGLSVVAETIGALLKINRHAGESLVDYTERLAEVISGLSGPEKLALQRALNQLMQGFSLRLLTEILKNPFGPEATRVALQMEAAAYDERNPVTRRVVTSYRQNAGAEAAPLPPGSTEARLPADPRLNPPVRTAAAPLPLADRSRQTPSPAQHAMASLSHALPEESIGGLPDTTGEPHAGPGLSGRDASGDGNALPPQRQVTQRAATHSTLDEPKSADSQHGAAQPRAAAPPVPIADAPLRTSPAAPKADLVSSPFPVLAAEAAAAPEDVTYDGPALARLMTGIADEIGAPAGASRAGVPLAPDMPITAAWLSDLYVEDETWPLPGQEPAPDDAAPQMADMMSDGSVPERLAADSRTAPEAGEPADTATAGQRRAGSDASSPAPFAAVIAAQTQSGPSAVPPVREVAVPVYVPYGPQGMPEDEDGPLVKAVEAEDEEREPGRRRGSRQGSGAHADPDATEQDSEPADAQASDEPSPDPLALPDDFAALPEPAAFLPPESSAHGFYQRLAAW</sequence>
<feature type="region of interest" description="Disordered" evidence="1">
    <location>
        <begin position="476"/>
        <end position="565"/>
    </location>
</feature>
<dbReference type="RefSeq" id="WP_143124269.1">
    <property type="nucleotide sequence ID" value="NZ_VJMG01000013.1"/>
</dbReference>
<comment type="caution">
    <text evidence="2">The sequence shown here is derived from an EMBL/GenBank/DDBJ whole genome shotgun (WGS) entry which is preliminary data.</text>
</comment>
<feature type="region of interest" description="Disordered" evidence="1">
    <location>
        <begin position="228"/>
        <end position="312"/>
    </location>
</feature>
<feature type="region of interest" description="Disordered" evidence="1">
    <location>
        <begin position="169"/>
        <end position="197"/>
    </location>
</feature>
<dbReference type="EMBL" id="VJMG01000013">
    <property type="protein sequence ID" value="TRL40503.1"/>
    <property type="molecule type" value="Genomic_DNA"/>
</dbReference>
<feature type="region of interest" description="Disordered" evidence="1">
    <location>
        <begin position="385"/>
        <end position="405"/>
    </location>
</feature>